<keyword evidence="11" id="KW-1185">Reference proteome</keyword>
<keyword evidence="10" id="KW-0378">Hydrolase</keyword>
<name>A0A0C2WGH4_AMAMK</name>
<dbReference type="Pfam" id="PF03935">
    <property type="entry name" value="SKN1_KRE6_Sbg1"/>
    <property type="match status" value="1"/>
</dbReference>
<comment type="subcellular location">
    <subcellularLocation>
        <location evidence="1">Membrane</location>
        <topology evidence="1">Single-pass type II membrane protein</topology>
    </subcellularLocation>
</comment>
<organism evidence="10 11">
    <name type="scientific">Amanita muscaria (strain Koide BX008)</name>
    <dbReference type="NCBI Taxonomy" id="946122"/>
    <lineage>
        <taxon>Eukaryota</taxon>
        <taxon>Fungi</taxon>
        <taxon>Dikarya</taxon>
        <taxon>Basidiomycota</taxon>
        <taxon>Agaricomycotina</taxon>
        <taxon>Agaricomycetes</taxon>
        <taxon>Agaricomycetidae</taxon>
        <taxon>Agaricales</taxon>
        <taxon>Pluteineae</taxon>
        <taxon>Amanitaceae</taxon>
        <taxon>Amanita</taxon>
    </lineage>
</organism>
<evidence type="ECO:0000256" key="5">
    <source>
        <dbReference type="ARBA" id="ARBA00022989"/>
    </source>
</evidence>
<evidence type="ECO:0000256" key="1">
    <source>
        <dbReference type="ARBA" id="ARBA00004606"/>
    </source>
</evidence>
<dbReference type="Proteomes" id="UP000054549">
    <property type="component" value="Unassembled WGS sequence"/>
</dbReference>
<dbReference type="EMBL" id="KN818297">
    <property type="protein sequence ID" value="KIL60522.1"/>
    <property type="molecule type" value="Genomic_DNA"/>
</dbReference>
<dbReference type="Gene3D" id="2.60.120.200">
    <property type="match status" value="2"/>
</dbReference>
<evidence type="ECO:0000256" key="8">
    <source>
        <dbReference type="ARBA" id="ARBA00023316"/>
    </source>
</evidence>
<evidence type="ECO:0000256" key="4">
    <source>
        <dbReference type="ARBA" id="ARBA00022968"/>
    </source>
</evidence>
<reference evidence="10 11" key="1">
    <citation type="submission" date="2014-04" db="EMBL/GenBank/DDBJ databases">
        <title>Evolutionary Origins and Diversification of the Mycorrhizal Mutualists.</title>
        <authorList>
            <consortium name="DOE Joint Genome Institute"/>
            <consortium name="Mycorrhizal Genomics Consortium"/>
            <person name="Kohler A."/>
            <person name="Kuo A."/>
            <person name="Nagy L.G."/>
            <person name="Floudas D."/>
            <person name="Copeland A."/>
            <person name="Barry K.W."/>
            <person name="Cichocki N."/>
            <person name="Veneault-Fourrey C."/>
            <person name="LaButti K."/>
            <person name="Lindquist E.A."/>
            <person name="Lipzen A."/>
            <person name="Lundell T."/>
            <person name="Morin E."/>
            <person name="Murat C."/>
            <person name="Riley R."/>
            <person name="Ohm R."/>
            <person name="Sun H."/>
            <person name="Tunlid A."/>
            <person name="Henrissat B."/>
            <person name="Grigoriev I.V."/>
            <person name="Hibbett D.S."/>
            <person name="Martin F."/>
        </authorList>
    </citation>
    <scope>NUCLEOTIDE SEQUENCE [LARGE SCALE GENOMIC DNA]</scope>
    <source>
        <strain evidence="10 11">Koide BX008</strain>
    </source>
</reference>
<evidence type="ECO:0000313" key="10">
    <source>
        <dbReference type="EMBL" id="KIL60522.1"/>
    </source>
</evidence>
<comment type="similarity">
    <text evidence="2">Belongs to the SKN1/KRE6 family.</text>
</comment>
<dbReference type="STRING" id="946122.A0A0C2WGH4"/>
<keyword evidence="3" id="KW-0812">Transmembrane</keyword>
<dbReference type="InterPro" id="IPR000757">
    <property type="entry name" value="Beta-glucanase-like"/>
</dbReference>
<evidence type="ECO:0000256" key="7">
    <source>
        <dbReference type="ARBA" id="ARBA00023180"/>
    </source>
</evidence>
<gene>
    <name evidence="10" type="ORF">M378DRAFT_916005</name>
</gene>
<accession>A0A0C2WGH4</accession>
<evidence type="ECO:0000256" key="3">
    <source>
        <dbReference type="ARBA" id="ARBA00022692"/>
    </source>
</evidence>
<dbReference type="PANTHER" id="PTHR31361:SF15">
    <property type="entry name" value="GH16 DOMAIN-CONTAINING PROTEIN"/>
    <property type="match status" value="1"/>
</dbReference>
<dbReference type="PROSITE" id="PS51762">
    <property type="entry name" value="GH16_2"/>
    <property type="match status" value="1"/>
</dbReference>
<dbReference type="GO" id="GO:0006078">
    <property type="term" value="P:(1-&gt;6)-beta-D-glucan biosynthetic process"/>
    <property type="evidence" value="ECO:0007669"/>
    <property type="project" value="TreeGrafter"/>
</dbReference>
<dbReference type="OrthoDB" id="412647at2759"/>
<dbReference type="InterPro" id="IPR005629">
    <property type="entry name" value="Skn1/Kre6/Sbg1"/>
</dbReference>
<dbReference type="AlphaFoldDB" id="A0A0C2WGH4"/>
<keyword evidence="7" id="KW-0325">Glycoprotein</keyword>
<sequence length="454" mass="50317">MPDMIDPATPGSARTRTGYDGIAYELVFSDEFELDGRSFSPGDDPYWEAVDIWYGSTMDMEWYDPEQITTRNGSLVITMDSADTLQPHTTPGSTAPFTLAENHNMTYRSGMLQSWNKFCFTSGYIEVSVVLPGPNENTQGYWPGAWTMGNLGRPGFAATSSGTWPYTYDSCDTGTFPNQTYSNHSGPPAALHSDASRDKYNNELSWLPGQRLSACSCPGSDHPGPSTDKGRGAPEIDIFEVEKDKINPTGQVASQSAQFAPFTHDYLYSNQTNDQYRIFDEDVSRPNPYRGSALQQAVSTLGTLPTDMFQGSGAVYRTMGFEYFANPKNRSEGSITWQIDGKPTYRLGAGAMGPDPDTQISARLIPEEPMAIVLNLGISQNWQNIDLSTMIFPAELKFDYVRVYQRKGHTNVGCDPKDYPTKKYIEDHIEAYTNANKTTWDWPIPTNSLLAGGC</sequence>
<evidence type="ECO:0000256" key="6">
    <source>
        <dbReference type="ARBA" id="ARBA00023136"/>
    </source>
</evidence>
<keyword evidence="6" id="KW-0472">Membrane</keyword>
<dbReference type="SUPFAM" id="SSF49899">
    <property type="entry name" value="Concanavalin A-like lectins/glucanases"/>
    <property type="match status" value="1"/>
</dbReference>
<dbReference type="InterPro" id="IPR013320">
    <property type="entry name" value="ConA-like_dom_sf"/>
</dbReference>
<dbReference type="GO" id="GO:0005789">
    <property type="term" value="C:endoplasmic reticulum membrane"/>
    <property type="evidence" value="ECO:0007669"/>
    <property type="project" value="TreeGrafter"/>
</dbReference>
<protein>
    <submittedName>
        <fullName evidence="10">Glycoside hydrolase family 16 protein</fullName>
    </submittedName>
</protein>
<evidence type="ECO:0000313" key="11">
    <source>
        <dbReference type="Proteomes" id="UP000054549"/>
    </source>
</evidence>
<keyword evidence="8" id="KW-0961">Cell wall biogenesis/degradation</keyword>
<dbReference type="GO" id="GO:0031505">
    <property type="term" value="P:fungal-type cell wall organization"/>
    <property type="evidence" value="ECO:0007669"/>
    <property type="project" value="TreeGrafter"/>
</dbReference>
<dbReference type="GO" id="GO:0005886">
    <property type="term" value="C:plasma membrane"/>
    <property type="evidence" value="ECO:0007669"/>
    <property type="project" value="TreeGrafter"/>
</dbReference>
<evidence type="ECO:0000259" key="9">
    <source>
        <dbReference type="PROSITE" id="PS51762"/>
    </source>
</evidence>
<dbReference type="GO" id="GO:0015926">
    <property type="term" value="F:glucosidase activity"/>
    <property type="evidence" value="ECO:0007669"/>
    <property type="project" value="TreeGrafter"/>
</dbReference>
<dbReference type="HOGENOM" id="CLU_010811_3_0_1"/>
<keyword evidence="4" id="KW-0735">Signal-anchor</keyword>
<dbReference type="PANTHER" id="PTHR31361">
    <property type="entry name" value="BETA-GLUCAN SYNTHESIS-ASSOCIATED PROTEIN KRE6-RELATED"/>
    <property type="match status" value="1"/>
</dbReference>
<feature type="domain" description="GH16" evidence="9">
    <location>
        <begin position="17"/>
        <end position="409"/>
    </location>
</feature>
<keyword evidence="5" id="KW-1133">Transmembrane helix</keyword>
<proteinExistence type="inferred from homology"/>
<evidence type="ECO:0000256" key="2">
    <source>
        <dbReference type="ARBA" id="ARBA00010962"/>
    </source>
</evidence>
<dbReference type="InParanoid" id="A0A0C2WGH4"/>